<dbReference type="AlphaFoldDB" id="A0A9W8IYC0"/>
<dbReference type="PROSITE" id="PS51257">
    <property type="entry name" value="PROKAR_LIPOPROTEIN"/>
    <property type="match status" value="1"/>
</dbReference>
<feature type="non-terminal residue" evidence="3">
    <location>
        <position position="1"/>
    </location>
</feature>
<protein>
    <submittedName>
        <fullName evidence="3">Uncharacterized protein</fullName>
    </submittedName>
</protein>
<accession>A0A9W8IYC0</accession>
<dbReference type="PANTHER" id="PTHR34862:SF1">
    <property type="entry name" value="SPARK DOMAIN-CONTAINING PROTEIN"/>
    <property type="match status" value="1"/>
</dbReference>
<dbReference type="PANTHER" id="PTHR34862">
    <property type="entry name" value="SPARK DOMAIN-CONTAINING PROTEIN"/>
    <property type="match status" value="1"/>
</dbReference>
<comment type="caution">
    <text evidence="3">The sequence shown here is derived from an EMBL/GenBank/DDBJ whole genome shotgun (WGS) entry which is preliminary data.</text>
</comment>
<reference evidence="3" key="1">
    <citation type="submission" date="2022-06" db="EMBL/GenBank/DDBJ databases">
        <title>Genome Sequence of Candolleomyces eurysporus.</title>
        <authorList>
            <person name="Buettner E."/>
        </authorList>
    </citation>
    <scope>NUCLEOTIDE SEQUENCE</scope>
    <source>
        <strain evidence="3">VTCC 930004</strain>
    </source>
</reference>
<feature type="region of interest" description="Disordered" evidence="1">
    <location>
        <begin position="202"/>
        <end position="248"/>
    </location>
</feature>
<sequence>MLRTVTLVALAAYVSAQSLSSGCTSALSSIALNPAAASCLNPLALVSIATGNSSQSIIPTVDNWLTGVCGAPACSNETIAQVVSNITAGCSTELSVTGADDTTAITTLVQQYYPTVRKVLCLKDGSNNCITQTLRDIEGVTGPLSLSNIVQLVANPPQTLLAQNITCTNCAKGVYNIVTQDIPESAPSLKTTFDEQCGATFTDGATPSGITQSASQTTGTTQGSNNSGALSSFSMAGISTPNYGEHGE</sequence>
<feature type="signal peptide" evidence="2">
    <location>
        <begin position="1"/>
        <end position="16"/>
    </location>
</feature>
<keyword evidence="2" id="KW-0732">Signal</keyword>
<organism evidence="3 4">
    <name type="scientific">Candolleomyces eurysporus</name>
    <dbReference type="NCBI Taxonomy" id="2828524"/>
    <lineage>
        <taxon>Eukaryota</taxon>
        <taxon>Fungi</taxon>
        <taxon>Dikarya</taxon>
        <taxon>Basidiomycota</taxon>
        <taxon>Agaricomycotina</taxon>
        <taxon>Agaricomycetes</taxon>
        <taxon>Agaricomycetidae</taxon>
        <taxon>Agaricales</taxon>
        <taxon>Agaricineae</taxon>
        <taxon>Psathyrellaceae</taxon>
        <taxon>Candolleomyces</taxon>
    </lineage>
</organism>
<dbReference type="EMBL" id="JANBPK010001194">
    <property type="protein sequence ID" value="KAJ2925141.1"/>
    <property type="molecule type" value="Genomic_DNA"/>
</dbReference>
<keyword evidence="4" id="KW-1185">Reference proteome</keyword>
<proteinExistence type="predicted"/>
<dbReference type="OrthoDB" id="2536450at2759"/>
<name>A0A9W8IYC0_9AGAR</name>
<dbReference type="Proteomes" id="UP001140091">
    <property type="component" value="Unassembled WGS sequence"/>
</dbReference>
<feature type="compositionally biased region" description="Polar residues" evidence="1">
    <location>
        <begin position="230"/>
        <end position="242"/>
    </location>
</feature>
<gene>
    <name evidence="3" type="ORF">H1R20_g11964</name>
</gene>
<evidence type="ECO:0000256" key="1">
    <source>
        <dbReference type="SAM" id="MobiDB-lite"/>
    </source>
</evidence>
<evidence type="ECO:0000256" key="2">
    <source>
        <dbReference type="SAM" id="SignalP"/>
    </source>
</evidence>
<feature type="compositionally biased region" description="Low complexity" evidence="1">
    <location>
        <begin position="208"/>
        <end position="229"/>
    </location>
</feature>
<evidence type="ECO:0000313" key="3">
    <source>
        <dbReference type="EMBL" id="KAJ2925141.1"/>
    </source>
</evidence>
<evidence type="ECO:0000313" key="4">
    <source>
        <dbReference type="Proteomes" id="UP001140091"/>
    </source>
</evidence>
<feature type="chain" id="PRO_5040904380" evidence="2">
    <location>
        <begin position="17"/>
        <end position="248"/>
    </location>
</feature>